<gene>
    <name evidence="2" type="ORF">UU03_C0001G0020</name>
</gene>
<keyword evidence="1" id="KW-0812">Transmembrane</keyword>
<evidence type="ECO:0000313" key="2">
    <source>
        <dbReference type="EMBL" id="KKR63670.1"/>
    </source>
</evidence>
<dbReference type="AlphaFoldDB" id="A0A0G0UVM9"/>
<protein>
    <recommendedName>
        <fullName evidence="4">Pilin assembly protein</fullName>
    </recommendedName>
</protein>
<dbReference type="SUPFAM" id="SSF54523">
    <property type="entry name" value="Pili subunits"/>
    <property type="match status" value="1"/>
</dbReference>
<dbReference type="Pfam" id="PF07963">
    <property type="entry name" value="N_methyl"/>
    <property type="match status" value="1"/>
</dbReference>
<proteinExistence type="predicted"/>
<dbReference type="Gene3D" id="3.30.700.10">
    <property type="entry name" value="Glycoprotein, Type 4 Pilin"/>
    <property type="match status" value="1"/>
</dbReference>
<name>A0A0G0UVM9_9BACT</name>
<dbReference type="Proteomes" id="UP000034613">
    <property type="component" value="Unassembled WGS sequence"/>
</dbReference>
<feature type="transmembrane region" description="Helical" evidence="1">
    <location>
        <begin position="6"/>
        <end position="29"/>
    </location>
</feature>
<evidence type="ECO:0008006" key="4">
    <source>
        <dbReference type="Google" id="ProtNLM"/>
    </source>
</evidence>
<dbReference type="InterPro" id="IPR012902">
    <property type="entry name" value="N_methyl_site"/>
</dbReference>
<comment type="caution">
    <text evidence="2">The sequence shown here is derived from an EMBL/GenBank/DDBJ whole genome shotgun (WGS) entry which is preliminary data.</text>
</comment>
<dbReference type="NCBIfam" id="TIGR02532">
    <property type="entry name" value="IV_pilin_GFxxxE"/>
    <property type="match status" value="1"/>
</dbReference>
<keyword evidence="1" id="KW-0472">Membrane</keyword>
<dbReference type="EMBL" id="LBZB01000001">
    <property type="protein sequence ID" value="KKR63670.1"/>
    <property type="molecule type" value="Genomic_DNA"/>
</dbReference>
<keyword evidence="1" id="KW-1133">Transmembrane helix</keyword>
<organism evidence="2 3">
    <name type="scientific">Candidatus Woesebacteria bacterium GW2011_GWA1_40_45</name>
    <dbReference type="NCBI Taxonomy" id="1618554"/>
    <lineage>
        <taxon>Bacteria</taxon>
        <taxon>Candidatus Woeseibacteriota</taxon>
    </lineage>
</organism>
<evidence type="ECO:0000256" key="1">
    <source>
        <dbReference type="SAM" id="Phobius"/>
    </source>
</evidence>
<accession>A0A0G0UVM9</accession>
<sequence length="156" mass="16594">MTKRGYTLIELLVAITILGIIFGAGYISFRDFSRRQALTAAVRTVSGDVRLTQEMALSGKKPAGCITLNGYKFKIAPDSYDIVAACNFPEVEYDVKVGVPLPIGVTMAAQPSSSIFFKVLGQGTNILEGSPEVVTLTQVNSGQTQTVTVTSGGEIK</sequence>
<evidence type="ECO:0000313" key="3">
    <source>
        <dbReference type="Proteomes" id="UP000034613"/>
    </source>
</evidence>
<reference evidence="2 3" key="1">
    <citation type="journal article" date="2015" name="Nature">
        <title>rRNA introns, odd ribosomes, and small enigmatic genomes across a large radiation of phyla.</title>
        <authorList>
            <person name="Brown C.T."/>
            <person name="Hug L.A."/>
            <person name="Thomas B.C."/>
            <person name="Sharon I."/>
            <person name="Castelle C.J."/>
            <person name="Singh A."/>
            <person name="Wilkins M.J."/>
            <person name="Williams K.H."/>
            <person name="Banfield J.F."/>
        </authorList>
    </citation>
    <scope>NUCLEOTIDE SEQUENCE [LARGE SCALE GENOMIC DNA]</scope>
</reference>
<dbReference type="InterPro" id="IPR045584">
    <property type="entry name" value="Pilin-like"/>
</dbReference>